<feature type="domain" description="Transposase IS66 C-terminal" evidence="4">
    <location>
        <begin position="466"/>
        <end position="505"/>
    </location>
</feature>
<evidence type="ECO:0000259" key="1">
    <source>
        <dbReference type="Pfam" id="PF03050"/>
    </source>
</evidence>
<dbReference type="InterPro" id="IPR039552">
    <property type="entry name" value="IS66_C"/>
</dbReference>
<sequence>MSLRPEDLPKDPALLVEMILALDGEKEDLRAEIITLKTLIFGARSEQAAKILAEQLALDLLDVGAAPPPAANDDGFEKPDAFRKKRKARRNIGALPKHLPRCERIIEPETTECPCCSGQMHRIGEEISEALDRAPAQIRVLRTVRPKYACRSCEGPIVQAPAPARLVEGGLATTAFIAYIAVAKYAWLSTLYRQTQILAGYGVNIDRQTLARWMKGAAGMLRGLYLLQLKTMHGYGRLFVDETPMPVLDPGRGRTRICQFWAHATDDRSWQGPAPPAVVYVFARSRGKKEIMSQLAGFEGVCHVDGYAAYDSMADDEKMSGKIVLVYCLIHARRNFVKVHKTTKSPFAQEVIARIGAVYAIEARIRGRKADERRAVRQAETKPLMEALKARLEAVRDGISRQSTLIKAIDYMLERWNGLTAFLDDGRLEPDTNMVERTIRSIGIGKKNSLFSGDEGGGETWAILASLLNTAKLNDVDPETYLADVLERMVSGQTKNNQLHELLAWNWKAAREAEARAAEARAAA</sequence>
<protein>
    <submittedName>
        <fullName evidence="5">IS66 family transposase</fullName>
    </submittedName>
</protein>
<comment type="caution">
    <text evidence="5">The sequence shown here is derived from an EMBL/GenBank/DDBJ whole genome shotgun (WGS) entry which is preliminary data.</text>
</comment>
<keyword evidence="6" id="KW-1185">Reference proteome</keyword>
<dbReference type="AlphaFoldDB" id="A0A2S6N5P8"/>
<accession>A0A2S6N5P8</accession>
<dbReference type="RefSeq" id="WP_104508441.1">
    <property type="nucleotide sequence ID" value="NZ_JACIGC010000077.1"/>
</dbReference>
<evidence type="ECO:0000259" key="4">
    <source>
        <dbReference type="Pfam" id="PF13817"/>
    </source>
</evidence>
<dbReference type="Pfam" id="PF13817">
    <property type="entry name" value="DDE_Tnp_IS66_C"/>
    <property type="match status" value="1"/>
</dbReference>
<dbReference type="PANTHER" id="PTHR33678:SF1">
    <property type="entry name" value="BLL1576 PROTEIN"/>
    <property type="match status" value="1"/>
</dbReference>
<evidence type="ECO:0000313" key="5">
    <source>
        <dbReference type="EMBL" id="PPQ29929.1"/>
    </source>
</evidence>
<dbReference type="Pfam" id="PF13005">
    <property type="entry name" value="zf-IS66"/>
    <property type="match status" value="1"/>
</dbReference>
<gene>
    <name evidence="5" type="ORF">CCR94_13790</name>
</gene>
<feature type="domain" description="Transposase IS66 central" evidence="1">
    <location>
        <begin position="170"/>
        <end position="459"/>
    </location>
</feature>
<dbReference type="PANTHER" id="PTHR33678">
    <property type="entry name" value="BLL1576 PROTEIN"/>
    <property type="match status" value="1"/>
</dbReference>
<dbReference type="InterPro" id="IPR024474">
    <property type="entry name" value="Znf_dom_IS66"/>
</dbReference>
<dbReference type="InterPro" id="IPR004291">
    <property type="entry name" value="Transposase_IS66_central"/>
</dbReference>
<dbReference type="NCBIfam" id="NF033517">
    <property type="entry name" value="transpos_IS66"/>
    <property type="match status" value="1"/>
</dbReference>
<dbReference type="EMBL" id="NHSJ01000086">
    <property type="protein sequence ID" value="PPQ29929.1"/>
    <property type="molecule type" value="Genomic_DNA"/>
</dbReference>
<dbReference type="Pfam" id="PF03050">
    <property type="entry name" value="DDE_Tnp_IS66"/>
    <property type="match status" value="1"/>
</dbReference>
<dbReference type="Proteomes" id="UP000239089">
    <property type="component" value="Unassembled WGS sequence"/>
</dbReference>
<feature type="domain" description="Transposase TnpC homeodomain" evidence="3">
    <location>
        <begin position="29"/>
        <end position="103"/>
    </location>
</feature>
<evidence type="ECO:0000259" key="3">
    <source>
        <dbReference type="Pfam" id="PF13007"/>
    </source>
</evidence>
<dbReference type="InterPro" id="IPR024463">
    <property type="entry name" value="Transposase_TnpC_homeodom"/>
</dbReference>
<dbReference type="Pfam" id="PF13007">
    <property type="entry name" value="LZ_Tnp_IS66"/>
    <property type="match status" value="1"/>
</dbReference>
<proteinExistence type="predicted"/>
<dbReference type="OrthoDB" id="9800877at2"/>
<evidence type="ECO:0000259" key="2">
    <source>
        <dbReference type="Pfam" id="PF13005"/>
    </source>
</evidence>
<dbReference type="InterPro" id="IPR052344">
    <property type="entry name" value="Transposase-related"/>
</dbReference>
<organism evidence="5 6">
    <name type="scientific">Rhodoblastus sphagnicola</name>
    <dbReference type="NCBI Taxonomy" id="333368"/>
    <lineage>
        <taxon>Bacteria</taxon>
        <taxon>Pseudomonadati</taxon>
        <taxon>Pseudomonadota</taxon>
        <taxon>Alphaproteobacteria</taxon>
        <taxon>Hyphomicrobiales</taxon>
        <taxon>Rhodoblastaceae</taxon>
        <taxon>Rhodoblastus</taxon>
    </lineage>
</organism>
<name>A0A2S6N5P8_9HYPH</name>
<reference evidence="5 6" key="1">
    <citation type="journal article" date="2018" name="Arch. Microbiol.">
        <title>New insights into the metabolic potential of the phototrophic purple bacterium Rhodopila globiformis DSM 161(T) from its draft genome sequence and evidence for a vanadium-dependent nitrogenase.</title>
        <authorList>
            <person name="Imhoff J.F."/>
            <person name="Rahn T."/>
            <person name="Kunzel S."/>
            <person name="Neulinger S.C."/>
        </authorList>
    </citation>
    <scope>NUCLEOTIDE SEQUENCE [LARGE SCALE GENOMIC DNA]</scope>
    <source>
        <strain evidence="5 6">DSM 16996</strain>
    </source>
</reference>
<feature type="domain" description="Transposase IS66 zinc-finger binding" evidence="2">
    <location>
        <begin position="111"/>
        <end position="154"/>
    </location>
</feature>
<evidence type="ECO:0000313" key="6">
    <source>
        <dbReference type="Proteomes" id="UP000239089"/>
    </source>
</evidence>